<evidence type="ECO:0000313" key="2">
    <source>
        <dbReference type="EMBL" id="PKQ80444.1"/>
    </source>
</evidence>
<dbReference type="AlphaFoldDB" id="A0A2N3J3M4"/>
<dbReference type="PANTHER" id="PTHR12526:SF630">
    <property type="entry name" value="GLYCOSYLTRANSFERASE"/>
    <property type="match status" value="1"/>
</dbReference>
<reference evidence="2 3" key="1">
    <citation type="journal article" date="2017" name="Front. Microbiol.">
        <title>Strong Genomic and Phenotypic Heterogeneity in the Aeromonas sobria Species Complex.</title>
        <authorList>
            <person name="Gauthier J."/>
            <person name="Vincent A.T."/>
            <person name="Charette S.J."/>
            <person name="Derome N."/>
        </authorList>
    </citation>
    <scope>NUCLEOTIDE SEQUENCE [LARGE SCALE GENOMIC DNA]</scope>
    <source>
        <strain evidence="2 3">TM18</strain>
    </source>
</reference>
<dbReference type="SUPFAM" id="SSF53756">
    <property type="entry name" value="UDP-Glycosyltransferase/glycogen phosphorylase"/>
    <property type="match status" value="2"/>
</dbReference>
<keyword evidence="3" id="KW-1185">Reference proteome</keyword>
<dbReference type="RefSeq" id="WP_101324056.1">
    <property type="nucleotide sequence ID" value="NZ_NQMM01000020.1"/>
</dbReference>
<organism evidence="2 3">
    <name type="scientific">Aeromonas sobria</name>
    <dbReference type="NCBI Taxonomy" id="646"/>
    <lineage>
        <taxon>Bacteria</taxon>
        <taxon>Pseudomonadati</taxon>
        <taxon>Pseudomonadota</taxon>
        <taxon>Gammaproteobacteria</taxon>
        <taxon>Aeromonadales</taxon>
        <taxon>Aeromonadaceae</taxon>
        <taxon>Aeromonas</taxon>
    </lineage>
</organism>
<dbReference type="Pfam" id="PF00534">
    <property type="entry name" value="Glycos_transf_1"/>
    <property type="match status" value="1"/>
</dbReference>
<dbReference type="PANTHER" id="PTHR12526">
    <property type="entry name" value="GLYCOSYLTRANSFERASE"/>
    <property type="match status" value="1"/>
</dbReference>
<comment type="caution">
    <text evidence="2">The sequence shown here is derived from an EMBL/GenBank/DDBJ whole genome shotgun (WGS) entry which is preliminary data.</text>
</comment>
<dbReference type="EMBL" id="NQMM01000020">
    <property type="protein sequence ID" value="PKQ80444.1"/>
    <property type="molecule type" value="Genomic_DNA"/>
</dbReference>
<feature type="domain" description="Glycosyl transferase family 1" evidence="1">
    <location>
        <begin position="199"/>
        <end position="347"/>
    </location>
</feature>
<name>A0A2N3J3M4_AERSO</name>
<protein>
    <recommendedName>
        <fullName evidence="1">Glycosyl transferase family 1 domain-containing protein</fullName>
    </recommendedName>
</protein>
<dbReference type="CDD" id="cd03801">
    <property type="entry name" value="GT4_PimA-like"/>
    <property type="match status" value="1"/>
</dbReference>
<dbReference type="GO" id="GO:1901135">
    <property type="term" value="P:carbohydrate derivative metabolic process"/>
    <property type="evidence" value="ECO:0007669"/>
    <property type="project" value="UniProtKB-ARBA"/>
</dbReference>
<evidence type="ECO:0000259" key="1">
    <source>
        <dbReference type="Pfam" id="PF00534"/>
    </source>
</evidence>
<sequence length="876" mass="99554">MKKNILILSPTGISISGVDKTLEHLVTSISGEHNVSIIMPDMAVNTPFFLDHNVDVITHTIPWHVHIGINDEQFYSDLLTRTHIINFIRKVIVEKHIDLVVTNTTVVLDGAIASVLENVPHYFHMHALFVDEIYVNLSKHAKDKIYNFIAASSTIIFVSEKLKTEFFYKVRILNKYVVIKNAIDTSCHQLNEDGFFRKNIVILGHYNDNKNQMLAIEIARHLSLIQPDVKFNFFGHIEKDYYDALCSNIDKYALSSNVTLSASIDNVPEYLSKQASILLSTSKTETFPVSFLEAMASGIPIVSTKSNGAIEILSDNQDLLFEHDDIEGISNKIHQLLSSHDYYNSISARLHDDAIESYGIERYFREFNSLINHSHFQEPVSLECIIDLYKPSLMDKKILFISPGENITSHYLLGAAPASKIKQLLGAKVDVASGMKIYECLKEKYDAIYVIRSYHTELRQLLEVYKNTINANVCINYIIDDNYFSFNTSTLQHEANLNNDEFSQMFSFCDNSLVFSNELFIAASKFSHCVRKVKPPQVVFNALNYSKENVARAVKIGYMGSLNKGGDFTFLIPVLKRILRERDNVSIEFLGFIPEGLEGIDKVSAVAFNGNYYDFINHFHALKWDVALSPLKNTSFNRSKTNNKYREYAAAGYPGVYSNVTTYRRSVVNGMNGLIADNTEDSWYHAIISLLDNRDLRNIIRCNAYKDVIEKYPLELLVIEYFLCINTRLNDSLELHGTSIVNHANTHAYKSEADNIIVFPASVILPFNGKVVKRGEYLSYFVKCNNNNIFDGLRLIIGCFGRAKTKIRVGLEVVISNVIVMNTVYNIELCQVVFNEVNILLGNSLSIISGEVIEFRLFSDTDSFKIYQKKFFISDK</sequence>
<dbReference type="GO" id="GO:0016757">
    <property type="term" value="F:glycosyltransferase activity"/>
    <property type="evidence" value="ECO:0007669"/>
    <property type="project" value="InterPro"/>
</dbReference>
<dbReference type="Pfam" id="PF13692">
    <property type="entry name" value="Glyco_trans_1_4"/>
    <property type="match status" value="1"/>
</dbReference>
<proteinExistence type="predicted"/>
<dbReference type="InterPro" id="IPR001296">
    <property type="entry name" value="Glyco_trans_1"/>
</dbReference>
<evidence type="ECO:0000313" key="3">
    <source>
        <dbReference type="Proteomes" id="UP000233467"/>
    </source>
</evidence>
<gene>
    <name evidence="2" type="ORF">CJP16_06540</name>
</gene>
<dbReference type="Proteomes" id="UP000233467">
    <property type="component" value="Unassembled WGS sequence"/>
</dbReference>
<accession>A0A2N3J3M4</accession>
<dbReference type="Gene3D" id="3.40.50.2000">
    <property type="entry name" value="Glycogen Phosphorylase B"/>
    <property type="match status" value="3"/>
</dbReference>